<dbReference type="AlphaFoldDB" id="A0A2S2DXA6"/>
<reference evidence="2" key="1">
    <citation type="submission" date="2018-05" db="EMBL/GenBank/DDBJ databases">
        <title>Pseudarcicella sp. HME7025 Genome sequencing and assembly.</title>
        <authorList>
            <person name="Kim H."/>
            <person name="Kang H."/>
            <person name="Joh K."/>
        </authorList>
    </citation>
    <scope>NUCLEOTIDE SEQUENCE [LARGE SCALE GENOMIC DNA]</scope>
    <source>
        <strain evidence="2">HME7025</strain>
    </source>
</reference>
<protein>
    <submittedName>
        <fullName evidence="1">Uncharacterized protein</fullName>
    </submittedName>
</protein>
<keyword evidence="2" id="KW-1185">Reference proteome</keyword>
<gene>
    <name evidence="1" type="ORF">HME7025_02084</name>
</gene>
<proteinExistence type="predicted"/>
<accession>A0A2S2DXA6</accession>
<name>A0A2S2DXA6_9BACT</name>
<dbReference type="Proteomes" id="UP000245468">
    <property type="component" value="Chromosome"/>
</dbReference>
<organism evidence="1 2">
    <name type="scientific">Aquirufa nivalisilvae</name>
    <dbReference type="NCBI Taxonomy" id="2516557"/>
    <lineage>
        <taxon>Bacteria</taxon>
        <taxon>Pseudomonadati</taxon>
        <taxon>Bacteroidota</taxon>
        <taxon>Cytophagia</taxon>
        <taxon>Cytophagales</taxon>
        <taxon>Flectobacillaceae</taxon>
        <taxon>Aquirufa</taxon>
    </lineage>
</organism>
<dbReference type="EMBL" id="CP029346">
    <property type="protein sequence ID" value="AWL09932.1"/>
    <property type="molecule type" value="Genomic_DNA"/>
</dbReference>
<evidence type="ECO:0000313" key="1">
    <source>
        <dbReference type="EMBL" id="AWL09932.1"/>
    </source>
</evidence>
<dbReference type="KEGG" id="psez:HME7025_02084"/>
<sequence length="67" mass="7981">MQEIISISSTIESDYPELYKYLDETPFKICETNKNEICILYLEEYLKTLKEQLKDYISSHNKLNGKK</sequence>
<evidence type="ECO:0000313" key="2">
    <source>
        <dbReference type="Proteomes" id="UP000245468"/>
    </source>
</evidence>